<feature type="region of interest" description="Disordered" evidence="7">
    <location>
        <begin position="426"/>
        <end position="449"/>
    </location>
</feature>
<gene>
    <name evidence="10" type="ORF">DFQ14_111161</name>
</gene>
<evidence type="ECO:0000256" key="4">
    <source>
        <dbReference type="ARBA" id="ARBA00022777"/>
    </source>
</evidence>
<protein>
    <submittedName>
        <fullName evidence="10">Uncharacterized protein YgbK (DUF1537 family)</fullName>
    </submittedName>
</protein>
<evidence type="ECO:0000256" key="7">
    <source>
        <dbReference type="SAM" id="MobiDB-lite"/>
    </source>
</evidence>
<evidence type="ECO:0000313" key="10">
    <source>
        <dbReference type="EMBL" id="RCW40511.1"/>
    </source>
</evidence>
<dbReference type="SUPFAM" id="SSF142764">
    <property type="entry name" value="YgbK-like"/>
    <property type="match status" value="1"/>
</dbReference>
<organism evidence="10 11">
    <name type="scientific">Halopolyspora algeriensis</name>
    <dbReference type="NCBI Taxonomy" id="1500506"/>
    <lineage>
        <taxon>Bacteria</taxon>
        <taxon>Bacillati</taxon>
        <taxon>Actinomycetota</taxon>
        <taxon>Actinomycetes</taxon>
        <taxon>Actinomycetes incertae sedis</taxon>
        <taxon>Halopolyspora</taxon>
    </lineage>
</organism>
<proteinExistence type="inferred from homology"/>
<dbReference type="InterPro" id="IPR031475">
    <property type="entry name" value="NBD_C"/>
</dbReference>
<dbReference type="Proteomes" id="UP000253495">
    <property type="component" value="Unassembled WGS sequence"/>
</dbReference>
<keyword evidence="2" id="KW-0808">Transferase</keyword>
<evidence type="ECO:0000313" key="11">
    <source>
        <dbReference type="Proteomes" id="UP000253495"/>
    </source>
</evidence>
<evidence type="ECO:0000256" key="3">
    <source>
        <dbReference type="ARBA" id="ARBA00022741"/>
    </source>
</evidence>
<keyword evidence="4" id="KW-0418">Kinase</keyword>
<feature type="compositionally biased region" description="Basic and acidic residues" evidence="7">
    <location>
        <begin position="426"/>
        <end position="437"/>
    </location>
</feature>
<dbReference type="Gene3D" id="3.40.980.20">
    <property type="entry name" value="Four-carbon acid sugar kinase, nucleotide binding domain"/>
    <property type="match status" value="1"/>
</dbReference>
<evidence type="ECO:0000256" key="2">
    <source>
        <dbReference type="ARBA" id="ARBA00022679"/>
    </source>
</evidence>
<dbReference type="GO" id="GO:0016301">
    <property type="term" value="F:kinase activity"/>
    <property type="evidence" value="ECO:0007669"/>
    <property type="project" value="UniProtKB-KW"/>
</dbReference>
<dbReference type="Gene3D" id="3.40.50.10840">
    <property type="entry name" value="Putative sugar-binding, N-terminal domain"/>
    <property type="match status" value="1"/>
</dbReference>
<dbReference type="Pfam" id="PF07005">
    <property type="entry name" value="SBD_N"/>
    <property type="match status" value="1"/>
</dbReference>
<keyword evidence="3" id="KW-0547">Nucleotide-binding</keyword>
<keyword evidence="5" id="KW-0067">ATP-binding</keyword>
<dbReference type="InterPro" id="IPR010737">
    <property type="entry name" value="4-carb_acid_sugar_kinase_N"/>
</dbReference>
<evidence type="ECO:0000259" key="8">
    <source>
        <dbReference type="Pfam" id="PF07005"/>
    </source>
</evidence>
<keyword evidence="11" id="KW-1185">Reference proteome</keyword>
<comment type="caution">
    <text evidence="10">The sequence shown here is derived from an EMBL/GenBank/DDBJ whole genome shotgun (WGS) entry which is preliminary data.</text>
</comment>
<dbReference type="InterPro" id="IPR042213">
    <property type="entry name" value="NBD_C_sf"/>
</dbReference>
<feature type="domain" description="Four-carbon acid sugar kinase nucleotide binding" evidence="9">
    <location>
        <begin position="249"/>
        <end position="406"/>
    </location>
</feature>
<dbReference type="GO" id="GO:0005524">
    <property type="term" value="F:ATP binding"/>
    <property type="evidence" value="ECO:0007669"/>
    <property type="project" value="UniProtKB-KW"/>
</dbReference>
<evidence type="ECO:0000259" key="9">
    <source>
        <dbReference type="Pfam" id="PF17042"/>
    </source>
</evidence>
<comment type="similarity">
    <text evidence="1">Belongs to the four-carbon acid sugar kinase family.</text>
</comment>
<dbReference type="EMBL" id="QPJC01000011">
    <property type="protein sequence ID" value="RCW40511.1"/>
    <property type="molecule type" value="Genomic_DNA"/>
</dbReference>
<dbReference type="AlphaFoldDB" id="A0A368VJA8"/>
<feature type="domain" description="Four-carbon acid sugar kinase N-terminal" evidence="8">
    <location>
        <begin position="4"/>
        <end position="225"/>
    </location>
</feature>
<dbReference type="OrthoDB" id="153193at2"/>
<evidence type="ECO:0000256" key="5">
    <source>
        <dbReference type="ARBA" id="ARBA00022840"/>
    </source>
</evidence>
<reference evidence="10 11" key="1">
    <citation type="submission" date="2018-07" db="EMBL/GenBank/DDBJ databases">
        <title>Genomic Encyclopedia of Type Strains, Phase III (KMG-III): the genomes of soil and plant-associated and newly described type strains.</title>
        <authorList>
            <person name="Whitman W."/>
        </authorList>
    </citation>
    <scope>NUCLEOTIDE SEQUENCE [LARGE SCALE GENOMIC DNA]</scope>
    <source>
        <strain evidence="10 11">CECT 8575</strain>
    </source>
</reference>
<name>A0A368VJA8_9ACTN</name>
<sequence length="449" mass="47098">MARILVIGDDLTGVNGTGARFARAGLSVATVDPERAASVAQRYNVVVVNTDSRHLDPAAAAARVAEAVREAGPVELVVKRTDSTLRGNVGAEVEAALTAVRAGTDRPVRGLMVPAFPDAARVTVDGVQLLDGVPLERTELAGDPLNPMRTSVVADIVADQTTLALRHVPLRRVTADGPALTEALAAGTEPLVLCDAFADDHIDAITHAAAEVSRRDGTVWVSVDPGPAGASLARALSIQARTCTAGPLLAVVGSATELTRRQLDVVQRHEQALFLDLNVHTLVRGATGGFEQDLVAALRERSFPEIVVLRTAASAAGVIDLDATDRQRVPRMLAELVERTVRAAPVSGVYTTGGDVTAAVLTASGSQAFEVTDEVVPLAVRGSVVGGALDGLPAATKGGLVGDENTAQQCLRQLRSMVEQQLRRIRSDVPGFDHESGDPMWGNQEERHE</sequence>
<dbReference type="Pfam" id="PF17042">
    <property type="entry name" value="NBD_C"/>
    <property type="match status" value="1"/>
</dbReference>
<keyword evidence="6" id="KW-0119">Carbohydrate metabolism</keyword>
<evidence type="ECO:0000256" key="1">
    <source>
        <dbReference type="ARBA" id="ARBA00005715"/>
    </source>
</evidence>
<accession>A0A368VJA8</accession>
<dbReference type="RefSeq" id="WP_114454199.1">
    <property type="nucleotide sequence ID" value="NZ_QPJC01000011.1"/>
</dbReference>
<evidence type="ECO:0000256" key="6">
    <source>
        <dbReference type="ARBA" id="ARBA00023277"/>
    </source>
</evidence>
<dbReference type="InterPro" id="IPR037051">
    <property type="entry name" value="4-carb_acid_sugar_kinase_N_sf"/>
</dbReference>